<keyword evidence="1" id="KW-0808">Transferase</keyword>
<dbReference type="EMBL" id="JACHKA010000001">
    <property type="protein sequence ID" value="MBB5984913.1"/>
    <property type="molecule type" value="Genomic_DNA"/>
</dbReference>
<proteinExistence type="predicted"/>
<feature type="domain" description="DAGKc" evidence="5">
    <location>
        <begin position="1"/>
        <end position="123"/>
    </location>
</feature>
<dbReference type="PANTHER" id="PTHR12358">
    <property type="entry name" value="SPHINGOSINE KINASE"/>
    <property type="match status" value="1"/>
</dbReference>
<dbReference type="InterPro" id="IPR050187">
    <property type="entry name" value="Lipid_Phosphate_FormReg"/>
</dbReference>
<dbReference type="SUPFAM" id="SSF111331">
    <property type="entry name" value="NAD kinase/diacylglycerol kinase-like"/>
    <property type="match status" value="1"/>
</dbReference>
<dbReference type="InterPro" id="IPR001206">
    <property type="entry name" value="Diacylglycerol_kinase_cat_dom"/>
</dbReference>
<gene>
    <name evidence="6" type="ORF">HNP60_000887</name>
</gene>
<keyword evidence="2" id="KW-0547">Nucleotide-binding</keyword>
<dbReference type="PROSITE" id="PS50146">
    <property type="entry name" value="DAGK"/>
    <property type="match status" value="1"/>
</dbReference>
<keyword evidence="7" id="KW-1185">Reference proteome</keyword>
<dbReference type="RefSeq" id="WP_184150628.1">
    <property type="nucleotide sequence ID" value="NZ_JACHKA010000001.1"/>
</dbReference>
<organism evidence="6 7">
    <name type="scientific">Sphingobium lignivorans</name>
    <dbReference type="NCBI Taxonomy" id="2735886"/>
    <lineage>
        <taxon>Bacteria</taxon>
        <taxon>Pseudomonadati</taxon>
        <taxon>Pseudomonadota</taxon>
        <taxon>Alphaproteobacteria</taxon>
        <taxon>Sphingomonadales</taxon>
        <taxon>Sphingomonadaceae</taxon>
        <taxon>Sphingobium</taxon>
    </lineage>
</organism>
<protein>
    <submittedName>
        <fullName evidence="6">Diacylglycerol kinase family enzyme</fullName>
    </submittedName>
</protein>
<reference evidence="6 7" key="1">
    <citation type="submission" date="2020-08" db="EMBL/GenBank/DDBJ databases">
        <title>Exploring microbial biodiversity for novel pathways involved in the catabolism of aromatic compounds derived from lignin.</title>
        <authorList>
            <person name="Elkins J."/>
        </authorList>
    </citation>
    <scope>NUCLEOTIDE SEQUENCE [LARGE SCALE GENOMIC DNA]</scope>
    <source>
        <strain evidence="6 7">B1D3A</strain>
    </source>
</reference>
<dbReference type="SMART" id="SM00046">
    <property type="entry name" value="DAGKc"/>
    <property type="match status" value="1"/>
</dbReference>
<evidence type="ECO:0000256" key="2">
    <source>
        <dbReference type="ARBA" id="ARBA00022741"/>
    </source>
</evidence>
<keyword evidence="3 6" id="KW-0418">Kinase</keyword>
<dbReference type="InterPro" id="IPR045540">
    <property type="entry name" value="YegS/DAGK_C"/>
</dbReference>
<dbReference type="InterPro" id="IPR016064">
    <property type="entry name" value="NAD/diacylglycerol_kinase_sf"/>
</dbReference>
<keyword evidence="4" id="KW-0067">ATP-binding</keyword>
<dbReference type="Gene3D" id="3.40.50.10330">
    <property type="entry name" value="Probable inorganic polyphosphate/atp-NAD kinase, domain 1"/>
    <property type="match status" value="1"/>
</dbReference>
<dbReference type="Pfam" id="PF00781">
    <property type="entry name" value="DAGK_cat"/>
    <property type="match status" value="1"/>
</dbReference>
<accession>A0ABR6NCA5</accession>
<dbReference type="InterPro" id="IPR017438">
    <property type="entry name" value="ATP-NAD_kinase_N"/>
</dbReference>
<dbReference type="Proteomes" id="UP001138540">
    <property type="component" value="Unassembled WGS sequence"/>
</dbReference>
<evidence type="ECO:0000256" key="3">
    <source>
        <dbReference type="ARBA" id="ARBA00022777"/>
    </source>
</evidence>
<dbReference type="Pfam" id="PF19279">
    <property type="entry name" value="YegS_C"/>
    <property type="match status" value="1"/>
</dbReference>
<evidence type="ECO:0000313" key="6">
    <source>
        <dbReference type="EMBL" id="MBB5984913.1"/>
    </source>
</evidence>
<evidence type="ECO:0000256" key="4">
    <source>
        <dbReference type="ARBA" id="ARBA00022840"/>
    </source>
</evidence>
<evidence type="ECO:0000313" key="7">
    <source>
        <dbReference type="Proteomes" id="UP001138540"/>
    </source>
</evidence>
<evidence type="ECO:0000256" key="1">
    <source>
        <dbReference type="ARBA" id="ARBA00022679"/>
    </source>
</evidence>
<dbReference type="Gene3D" id="2.60.200.40">
    <property type="match status" value="1"/>
</dbReference>
<dbReference type="GO" id="GO:0016301">
    <property type="term" value="F:kinase activity"/>
    <property type="evidence" value="ECO:0007669"/>
    <property type="project" value="UniProtKB-KW"/>
</dbReference>
<name>A0ABR6NCA5_9SPHN</name>
<sequence length="290" mass="31845">MKRALLVHNDNAGTDPVPRHVIEAYLRRAGYESRYCSHLDEELEAALEGPFDLIVAAGGDGTVADVVSALKDQDVPIGILPLGGANNIAGALGVDGDWRTIPERWSAERWTLLDRCEADGPWGRRRFVEAVGTGVLTDAVDDAEEAPRTAAEKRENGRAAFRAALCRAEPFDCAIETPDRRWQGQCLMVEMLNIPFVGSTLALAPGALAGDGLFDIVVVQPHQRDLLHEWALDPDSAPCPLPVWRATRARLTVHDRPFRLDDRSPDATLSGSVEVRLRRPVKILQPWEPT</sequence>
<comment type="caution">
    <text evidence="6">The sequence shown here is derived from an EMBL/GenBank/DDBJ whole genome shotgun (WGS) entry which is preliminary data.</text>
</comment>
<evidence type="ECO:0000259" key="5">
    <source>
        <dbReference type="PROSITE" id="PS50146"/>
    </source>
</evidence>
<dbReference type="PANTHER" id="PTHR12358:SF54">
    <property type="entry name" value="SPHINGOSINE KINASE RELATED PROTEIN"/>
    <property type="match status" value="1"/>
</dbReference>